<gene>
    <name evidence="1" type="ORF">DPMN_090058</name>
</gene>
<name>A0A9D4QYR0_DREPO</name>
<reference evidence="1" key="1">
    <citation type="journal article" date="2019" name="bioRxiv">
        <title>The Genome of the Zebra Mussel, Dreissena polymorpha: A Resource for Invasive Species Research.</title>
        <authorList>
            <person name="McCartney M.A."/>
            <person name="Auch B."/>
            <person name="Kono T."/>
            <person name="Mallez S."/>
            <person name="Zhang Y."/>
            <person name="Obille A."/>
            <person name="Becker A."/>
            <person name="Abrahante J.E."/>
            <person name="Garbe J."/>
            <person name="Badalamenti J.P."/>
            <person name="Herman A."/>
            <person name="Mangelson H."/>
            <person name="Liachko I."/>
            <person name="Sullivan S."/>
            <person name="Sone E.D."/>
            <person name="Koren S."/>
            <person name="Silverstein K.A.T."/>
            <person name="Beckman K.B."/>
            <person name="Gohl D.M."/>
        </authorList>
    </citation>
    <scope>NUCLEOTIDE SEQUENCE</scope>
    <source>
        <strain evidence="1">Duluth1</strain>
        <tissue evidence="1">Whole animal</tissue>
    </source>
</reference>
<evidence type="ECO:0000313" key="2">
    <source>
        <dbReference type="Proteomes" id="UP000828390"/>
    </source>
</evidence>
<accession>A0A9D4QYR0</accession>
<protein>
    <submittedName>
        <fullName evidence="1">Uncharacterized protein</fullName>
    </submittedName>
</protein>
<organism evidence="1 2">
    <name type="scientific">Dreissena polymorpha</name>
    <name type="common">Zebra mussel</name>
    <name type="synonym">Mytilus polymorpha</name>
    <dbReference type="NCBI Taxonomy" id="45954"/>
    <lineage>
        <taxon>Eukaryota</taxon>
        <taxon>Metazoa</taxon>
        <taxon>Spiralia</taxon>
        <taxon>Lophotrochozoa</taxon>
        <taxon>Mollusca</taxon>
        <taxon>Bivalvia</taxon>
        <taxon>Autobranchia</taxon>
        <taxon>Heteroconchia</taxon>
        <taxon>Euheterodonta</taxon>
        <taxon>Imparidentia</taxon>
        <taxon>Neoheterodontei</taxon>
        <taxon>Myida</taxon>
        <taxon>Dreissenoidea</taxon>
        <taxon>Dreissenidae</taxon>
        <taxon>Dreissena</taxon>
    </lineage>
</organism>
<dbReference type="Proteomes" id="UP000828390">
    <property type="component" value="Unassembled WGS sequence"/>
</dbReference>
<reference evidence="1" key="2">
    <citation type="submission" date="2020-11" db="EMBL/GenBank/DDBJ databases">
        <authorList>
            <person name="McCartney M.A."/>
            <person name="Auch B."/>
            <person name="Kono T."/>
            <person name="Mallez S."/>
            <person name="Becker A."/>
            <person name="Gohl D.M."/>
            <person name="Silverstein K.A.T."/>
            <person name="Koren S."/>
            <person name="Bechman K.B."/>
            <person name="Herman A."/>
            <person name="Abrahante J.E."/>
            <person name="Garbe J."/>
        </authorList>
    </citation>
    <scope>NUCLEOTIDE SEQUENCE</scope>
    <source>
        <strain evidence="1">Duluth1</strain>
        <tissue evidence="1">Whole animal</tissue>
    </source>
</reference>
<dbReference type="EMBL" id="JAIWYP010000003">
    <property type="protein sequence ID" value="KAH3847727.1"/>
    <property type="molecule type" value="Genomic_DNA"/>
</dbReference>
<keyword evidence="2" id="KW-1185">Reference proteome</keyword>
<comment type="caution">
    <text evidence="1">The sequence shown here is derived from an EMBL/GenBank/DDBJ whole genome shotgun (WGS) entry which is preliminary data.</text>
</comment>
<dbReference type="AlphaFoldDB" id="A0A9D4QYR0"/>
<evidence type="ECO:0000313" key="1">
    <source>
        <dbReference type="EMBL" id="KAH3847727.1"/>
    </source>
</evidence>
<proteinExistence type="predicted"/>
<sequence length="61" mass="6653">MRCPSSDRGMGGFGFNPKGRSALHITLTDTITGRIQEMDVRLSLQAPASNANELIPIKMIH</sequence>